<dbReference type="EMBL" id="CP032520">
    <property type="protein sequence ID" value="QEZ48904.1"/>
    <property type="molecule type" value="Genomic_DNA"/>
</dbReference>
<dbReference type="Pfam" id="PF06527">
    <property type="entry name" value="TniQ"/>
    <property type="match status" value="1"/>
</dbReference>
<keyword evidence="2" id="KW-0614">Plasmid</keyword>
<dbReference type="InterPro" id="IPR009492">
    <property type="entry name" value="TniQ"/>
</dbReference>
<evidence type="ECO:0000313" key="2">
    <source>
        <dbReference type="EMBL" id="QEZ48904.1"/>
    </source>
</evidence>
<geneLocation type="plasmid" evidence="2">
    <name>unnamed1</name>
</geneLocation>
<sequence length="177" mass="20413">MSPTLNTPGAACSNRPRPWPIAPRPFDGEAFGGWLGRLAGKYSMTIEQLWTHADLGPMPTLTDGKWLLFPPVPLETLERLSQLTHVSVDRLRAMQTPIGWIYERRRLRYCYLCLILNRADVCSPFWKLEWLDPTFSTCEQHPGKLETTLHWDLSTLGNFNQLLRRAYAMPHRKVVSH</sequence>
<organism evidence="2 3">
    <name type="scientific">Cupriavidus oxalaticus</name>
    <dbReference type="NCBI Taxonomy" id="96344"/>
    <lineage>
        <taxon>Bacteria</taxon>
        <taxon>Pseudomonadati</taxon>
        <taxon>Pseudomonadota</taxon>
        <taxon>Betaproteobacteria</taxon>
        <taxon>Burkholderiales</taxon>
        <taxon>Burkholderiaceae</taxon>
        <taxon>Cupriavidus</taxon>
    </lineage>
</organism>
<accession>A0A5P3VRA5</accession>
<dbReference type="AlphaFoldDB" id="A0A5P3VRA5"/>
<feature type="domain" description="TniQ" evidence="1">
    <location>
        <begin position="20"/>
        <end position="141"/>
    </location>
</feature>
<proteinExistence type="predicted"/>
<reference evidence="2 3" key="1">
    <citation type="submission" date="2018-09" db="EMBL/GenBank/DDBJ databases">
        <title>Complete genome sequence of Cupriavidus oxalaticus T2, a bacterium capable of phenol tolerance and degradation.</title>
        <authorList>
            <person name="Yan J."/>
        </authorList>
    </citation>
    <scope>NUCLEOTIDE SEQUENCE [LARGE SCALE GENOMIC DNA]</scope>
    <source>
        <strain evidence="2 3">T2</strain>
        <plasmid evidence="2 3">unnamed1</plasmid>
    </source>
</reference>
<gene>
    <name evidence="2" type="ORF">D2917_32085</name>
</gene>
<evidence type="ECO:0000259" key="1">
    <source>
        <dbReference type="Pfam" id="PF06527"/>
    </source>
</evidence>
<name>A0A5P3VRA5_9BURK</name>
<dbReference type="RefSeq" id="WP_151073137.1">
    <property type="nucleotide sequence ID" value="NZ_CP032520.1"/>
</dbReference>
<protein>
    <submittedName>
        <fullName evidence="2">Transposase</fullName>
    </submittedName>
</protein>
<evidence type="ECO:0000313" key="3">
    <source>
        <dbReference type="Proteomes" id="UP000325743"/>
    </source>
</evidence>
<dbReference type="Proteomes" id="UP000325743">
    <property type="component" value="Plasmid unnamed1"/>
</dbReference>